<evidence type="ECO:0000256" key="1">
    <source>
        <dbReference type="SAM" id="MobiDB-lite"/>
    </source>
</evidence>
<reference evidence="3" key="1">
    <citation type="journal article" date="2021" name="Curr. Microbiol.">
        <title>Complete genome of nocamycin-producing strain Saccharothrix syringae NRRL B-16468 reveals the biosynthetic potential for secondary metabolites.</title>
        <authorList>
            <person name="Mo X."/>
            <person name="Yang S."/>
        </authorList>
    </citation>
    <scope>NUCLEOTIDE SEQUENCE [LARGE SCALE GENOMIC DNA]</scope>
    <source>
        <strain evidence="3">ATCC 51364 / DSM 43886 / JCM 6844 / KCTC 9398 / NBRC 14523 / NRRL B-16468 / INA 2240</strain>
    </source>
</reference>
<dbReference type="Gene3D" id="1.10.606.20">
    <property type="match status" value="1"/>
</dbReference>
<name>A0A5Q0H1Z6_SACSY</name>
<feature type="region of interest" description="Disordered" evidence="1">
    <location>
        <begin position="94"/>
        <end position="181"/>
    </location>
</feature>
<feature type="compositionally biased region" description="Basic residues" evidence="1">
    <location>
        <begin position="172"/>
        <end position="181"/>
    </location>
</feature>
<feature type="compositionally biased region" description="Low complexity" evidence="1">
    <location>
        <begin position="146"/>
        <end position="160"/>
    </location>
</feature>
<dbReference type="KEGG" id="ssyi:EKG83_24565"/>
<dbReference type="InterPro" id="IPR036938">
    <property type="entry name" value="PAP2/HPO_sf"/>
</dbReference>
<dbReference type="EMBL" id="CP034550">
    <property type="protein sequence ID" value="QFZ20159.1"/>
    <property type="molecule type" value="Genomic_DNA"/>
</dbReference>
<gene>
    <name evidence="2" type="ORF">EKG83_24565</name>
</gene>
<organism evidence="2 3">
    <name type="scientific">Saccharothrix syringae</name>
    <name type="common">Nocardiopsis syringae</name>
    <dbReference type="NCBI Taxonomy" id="103733"/>
    <lineage>
        <taxon>Bacteria</taxon>
        <taxon>Bacillati</taxon>
        <taxon>Actinomycetota</taxon>
        <taxon>Actinomycetes</taxon>
        <taxon>Pseudonocardiales</taxon>
        <taxon>Pseudonocardiaceae</taxon>
        <taxon>Saccharothrix</taxon>
    </lineage>
</organism>
<proteinExistence type="predicted"/>
<evidence type="ECO:0000313" key="3">
    <source>
        <dbReference type="Proteomes" id="UP000325787"/>
    </source>
</evidence>
<protein>
    <submittedName>
        <fullName evidence="2">Uncharacterized protein</fullName>
    </submittedName>
</protein>
<dbReference type="Proteomes" id="UP000325787">
    <property type="component" value="Chromosome"/>
</dbReference>
<accession>A0A5Q0H1Z6</accession>
<dbReference type="AlphaFoldDB" id="A0A5Q0H1Z6"/>
<keyword evidence="3" id="KW-1185">Reference proteome</keyword>
<dbReference type="SUPFAM" id="SSF48317">
    <property type="entry name" value="Acid phosphatase/Vanadium-dependent haloperoxidase"/>
    <property type="match status" value="1"/>
</dbReference>
<evidence type="ECO:0000313" key="2">
    <source>
        <dbReference type="EMBL" id="QFZ20159.1"/>
    </source>
</evidence>
<dbReference type="RefSeq" id="WP_033432429.1">
    <property type="nucleotide sequence ID" value="NZ_CP034550.1"/>
</dbReference>
<sequence>MKGFFGRDDIAFTATTEDPFAVGVERKFTSFSAAAPENARSRVCLGVRYQFDGDAGLAASADLAARNATLQVHFGSSDGKAYYATVSDAFPRVGPAGSRPGACRSPPEAGSSRARGAAGTRPRRRVVSPAGKIAGGRVGHWRVPRAEASSASRGPASAPSDALPRTGDRPAAHRAGRRPRA</sequence>
<feature type="compositionally biased region" description="Low complexity" evidence="1">
    <location>
        <begin position="109"/>
        <end position="120"/>
    </location>
</feature>
<dbReference type="OrthoDB" id="103227at2"/>